<sequence>MNLTPMAVIMGPLFLLPCLILNRMLSKLCLTTRGALVSSFVYEPFATTVYMDVAFRVHYPRFLIYFGLRLYTGSRSLCKLGMLVALCTSGLHRLDPWTRWVWRLTRSLILGVTSGHSTRCVDYLPRGVTIRT</sequence>
<proteinExistence type="predicted"/>
<dbReference type="Proteomes" id="UP000053989">
    <property type="component" value="Unassembled WGS sequence"/>
</dbReference>
<name>A0A0C3A3G7_9AGAM</name>
<dbReference type="InParanoid" id="A0A0C3A3G7"/>
<keyword evidence="3" id="KW-1185">Reference proteome</keyword>
<keyword evidence="1" id="KW-0472">Membrane</keyword>
<evidence type="ECO:0000313" key="3">
    <source>
        <dbReference type="Proteomes" id="UP000053989"/>
    </source>
</evidence>
<accession>A0A0C3A3G7</accession>
<keyword evidence="1" id="KW-0812">Transmembrane</keyword>
<dbReference type="HOGENOM" id="CLU_1918337_0_0_1"/>
<evidence type="ECO:0000313" key="2">
    <source>
        <dbReference type="EMBL" id="KIM68183.1"/>
    </source>
</evidence>
<dbReference type="EMBL" id="KN822010">
    <property type="protein sequence ID" value="KIM68183.1"/>
    <property type="molecule type" value="Genomic_DNA"/>
</dbReference>
<gene>
    <name evidence="2" type="ORF">SCLCIDRAFT_1009446</name>
</gene>
<protein>
    <submittedName>
        <fullName evidence="2">Uncharacterized protein</fullName>
    </submittedName>
</protein>
<reference evidence="3" key="2">
    <citation type="submission" date="2015-01" db="EMBL/GenBank/DDBJ databases">
        <title>Evolutionary Origins and Diversification of the Mycorrhizal Mutualists.</title>
        <authorList>
            <consortium name="DOE Joint Genome Institute"/>
            <consortium name="Mycorrhizal Genomics Consortium"/>
            <person name="Kohler A."/>
            <person name="Kuo A."/>
            <person name="Nagy L.G."/>
            <person name="Floudas D."/>
            <person name="Copeland A."/>
            <person name="Barry K.W."/>
            <person name="Cichocki N."/>
            <person name="Veneault-Fourrey C."/>
            <person name="LaButti K."/>
            <person name="Lindquist E.A."/>
            <person name="Lipzen A."/>
            <person name="Lundell T."/>
            <person name="Morin E."/>
            <person name="Murat C."/>
            <person name="Riley R."/>
            <person name="Ohm R."/>
            <person name="Sun H."/>
            <person name="Tunlid A."/>
            <person name="Henrissat B."/>
            <person name="Grigoriev I.V."/>
            <person name="Hibbett D.S."/>
            <person name="Martin F."/>
        </authorList>
    </citation>
    <scope>NUCLEOTIDE SEQUENCE [LARGE SCALE GENOMIC DNA]</scope>
    <source>
        <strain evidence="3">Foug A</strain>
    </source>
</reference>
<evidence type="ECO:0000256" key="1">
    <source>
        <dbReference type="SAM" id="Phobius"/>
    </source>
</evidence>
<reference evidence="2 3" key="1">
    <citation type="submission" date="2014-04" db="EMBL/GenBank/DDBJ databases">
        <authorList>
            <consortium name="DOE Joint Genome Institute"/>
            <person name="Kuo A."/>
            <person name="Kohler A."/>
            <person name="Nagy L.G."/>
            <person name="Floudas D."/>
            <person name="Copeland A."/>
            <person name="Barry K.W."/>
            <person name="Cichocki N."/>
            <person name="Veneault-Fourrey C."/>
            <person name="LaButti K."/>
            <person name="Lindquist E.A."/>
            <person name="Lipzen A."/>
            <person name="Lundell T."/>
            <person name="Morin E."/>
            <person name="Murat C."/>
            <person name="Sun H."/>
            <person name="Tunlid A."/>
            <person name="Henrissat B."/>
            <person name="Grigoriev I.V."/>
            <person name="Hibbett D.S."/>
            <person name="Martin F."/>
            <person name="Nordberg H.P."/>
            <person name="Cantor M.N."/>
            <person name="Hua S.X."/>
        </authorList>
    </citation>
    <scope>NUCLEOTIDE SEQUENCE [LARGE SCALE GENOMIC DNA]</scope>
    <source>
        <strain evidence="2 3">Foug A</strain>
    </source>
</reference>
<keyword evidence="1" id="KW-1133">Transmembrane helix</keyword>
<dbReference type="AlphaFoldDB" id="A0A0C3A3G7"/>
<feature type="transmembrane region" description="Helical" evidence="1">
    <location>
        <begin position="6"/>
        <end position="25"/>
    </location>
</feature>
<organism evidence="2 3">
    <name type="scientific">Scleroderma citrinum Foug A</name>
    <dbReference type="NCBI Taxonomy" id="1036808"/>
    <lineage>
        <taxon>Eukaryota</taxon>
        <taxon>Fungi</taxon>
        <taxon>Dikarya</taxon>
        <taxon>Basidiomycota</taxon>
        <taxon>Agaricomycotina</taxon>
        <taxon>Agaricomycetes</taxon>
        <taxon>Agaricomycetidae</taxon>
        <taxon>Boletales</taxon>
        <taxon>Sclerodermatineae</taxon>
        <taxon>Sclerodermataceae</taxon>
        <taxon>Scleroderma</taxon>
    </lineage>
</organism>